<proteinExistence type="predicted"/>
<evidence type="ECO:0000313" key="2">
    <source>
        <dbReference type="EMBL" id="CAK9000094.1"/>
    </source>
</evidence>
<comment type="caution">
    <text evidence="2">The sequence shown here is derived from an EMBL/GenBank/DDBJ whole genome shotgun (WGS) entry which is preliminary data.</text>
</comment>
<feature type="transmembrane region" description="Helical" evidence="1">
    <location>
        <begin position="135"/>
        <end position="153"/>
    </location>
</feature>
<keyword evidence="1" id="KW-0812">Transmembrane</keyword>
<gene>
    <name evidence="2" type="ORF">SCF082_LOCUS6344</name>
</gene>
<accession>A0ABP0IBY3</accession>
<feature type="transmembrane region" description="Helical" evidence="1">
    <location>
        <begin position="159"/>
        <end position="174"/>
    </location>
</feature>
<feature type="transmembrane region" description="Helical" evidence="1">
    <location>
        <begin position="77"/>
        <end position="95"/>
    </location>
</feature>
<keyword evidence="1" id="KW-0472">Membrane</keyword>
<feature type="transmembrane region" description="Helical" evidence="1">
    <location>
        <begin position="107"/>
        <end position="123"/>
    </location>
</feature>
<evidence type="ECO:0000256" key="1">
    <source>
        <dbReference type="SAM" id="Phobius"/>
    </source>
</evidence>
<feature type="transmembrane region" description="Helical" evidence="1">
    <location>
        <begin position="6"/>
        <end position="30"/>
    </location>
</feature>
<sequence>MDTELIFHAGALVMEAAALLRLIIWTVSFVKSQKNLFHVFPLPRMSQLLRWFKVEGQMDQQTSVELDRWRCSVTSRIWSLFSVFALGRLVMSQVLTLRGQPRLFPEFDWTFFFIAGAGLLVNCKPCAITPRSLDVWYVVTATIFNLSLIPARHVDVRDMMALTLAGRFLFAVLVRRSWLFVLFTLVSLIQTLNMAWLQRENTTNGESFEDHSLVPVILGVYLTIFLGFALPGACWRRTQS</sequence>
<feature type="transmembrane region" description="Helical" evidence="1">
    <location>
        <begin position="216"/>
        <end position="235"/>
    </location>
</feature>
<keyword evidence="3" id="KW-1185">Reference proteome</keyword>
<organism evidence="2 3">
    <name type="scientific">Durusdinium trenchii</name>
    <dbReference type="NCBI Taxonomy" id="1381693"/>
    <lineage>
        <taxon>Eukaryota</taxon>
        <taxon>Sar</taxon>
        <taxon>Alveolata</taxon>
        <taxon>Dinophyceae</taxon>
        <taxon>Suessiales</taxon>
        <taxon>Symbiodiniaceae</taxon>
        <taxon>Durusdinium</taxon>
    </lineage>
</organism>
<protein>
    <submittedName>
        <fullName evidence="2">RNase H domain-containing protein</fullName>
    </submittedName>
</protein>
<evidence type="ECO:0000313" key="3">
    <source>
        <dbReference type="Proteomes" id="UP001642464"/>
    </source>
</evidence>
<name>A0ABP0IBY3_9DINO</name>
<dbReference type="EMBL" id="CAXAMM010003481">
    <property type="protein sequence ID" value="CAK9000094.1"/>
    <property type="molecule type" value="Genomic_DNA"/>
</dbReference>
<dbReference type="Proteomes" id="UP001642464">
    <property type="component" value="Unassembled WGS sequence"/>
</dbReference>
<reference evidence="2 3" key="1">
    <citation type="submission" date="2024-02" db="EMBL/GenBank/DDBJ databases">
        <authorList>
            <person name="Chen Y."/>
            <person name="Shah S."/>
            <person name="Dougan E. K."/>
            <person name="Thang M."/>
            <person name="Chan C."/>
        </authorList>
    </citation>
    <scope>NUCLEOTIDE SEQUENCE [LARGE SCALE GENOMIC DNA]</scope>
</reference>
<keyword evidence="1" id="KW-1133">Transmembrane helix</keyword>
<feature type="transmembrane region" description="Helical" evidence="1">
    <location>
        <begin position="179"/>
        <end position="196"/>
    </location>
</feature>